<protein>
    <submittedName>
        <fullName evidence="1 2">Glycosyltransferase</fullName>
    </submittedName>
</protein>
<evidence type="ECO:0000313" key="3">
    <source>
        <dbReference type="Proteomes" id="UP000283766"/>
    </source>
</evidence>
<reference evidence="2 3" key="1">
    <citation type="submission" date="2018-08" db="EMBL/GenBank/DDBJ databases">
        <title>A genome reference for cultivated species of the human gut microbiota.</title>
        <authorList>
            <person name="Zou Y."/>
            <person name="Xue W."/>
            <person name="Luo G."/>
        </authorList>
    </citation>
    <scope>NUCLEOTIDE SEQUENCE [LARGE SCALE GENOMIC DNA]</scope>
    <source>
        <strain evidence="2 3">AM18-14LB</strain>
    </source>
</reference>
<dbReference type="GO" id="GO:0016740">
    <property type="term" value="F:transferase activity"/>
    <property type="evidence" value="ECO:0007669"/>
    <property type="project" value="UniProtKB-KW"/>
</dbReference>
<evidence type="ECO:0000313" key="1">
    <source>
        <dbReference type="EMBL" id="KAB4255702.1"/>
    </source>
</evidence>
<dbReference type="RefSeq" id="WP_016273609.1">
    <property type="nucleotide sequence ID" value="NZ_CAXSNS010000006.1"/>
</dbReference>
<dbReference type="Gene3D" id="3.40.50.2000">
    <property type="entry name" value="Glycogen Phosphorylase B"/>
    <property type="match status" value="1"/>
</dbReference>
<evidence type="ECO:0000313" key="2">
    <source>
        <dbReference type="EMBL" id="RHH33325.1"/>
    </source>
</evidence>
<sequence length="365" mass="42341">MKTIVFILNSIQHPRCAKRIDEFLSRGYTVAVYGFSRENGLYIPKTYRMLGMLCNKSSYFSRFKLMYNAIRKVANQYDTRNTIFYYFGLDVAMAGRCATSIPYIYEESDLAHTYIKRCLFRKTLEWIDRFLIKRSEETIFTSEGFSLYHFNNNRPNNVTIIPNKLNEKCLYLKYRPIKNINLDCLNIGFVGGVRFYSVLNLAKVFALNFPNCTFHFFGSRMPTTDKLWNKLFEECVGIPNVKYHGAFNNPEDLPGIYAQIDMVVATYDVTIENVRYAEPNKIYEAIFFETPIIVSNGTFLSQKVNSLGIGFGINPLDEEEIVSFFKQLTKSSLIECSKKCALIDKREVINNNDAFFYKLKNKGIC</sequence>
<dbReference type="EMBL" id="QRJL01000002">
    <property type="protein sequence ID" value="RHH33325.1"/>
    <property type="molecule type" value="Genomic_DNA"/>
</dbReference>
<keyword evidence="2" id="KW-0808">Transferase</keyword>
<gene>
    <name evidence="2" type="ORF">DW216_03860</name>
    <name evidence="1" type="ORF">GAP48_08045</name>
</gene>
<reference evidence="1 4" key="2">
    <citation type="journal article" date="2019" name="Nat. Med.">
        <title>A library of human gut bacterial isolates paired with longitudinal multiomics data enables mechanistic microbiome research.</title>
        <authorList>
            <person name="Poyet M."/>
            <person name="Groussin M."/>
            <person name="Gibbons S.M."/>
            <person name="Avila-Pacheco J."/>
            <person name="Jiang X."/>
            <person name="Kearney S.M."/>
            <person name="Perrotta A.R."/>
            <person name="Berdy B."/>
            <person name="Zhao S."/>
            <person name="Lieberman T.D."/>
            <person name="Swanson P.K."/>
            <person name="Smith M."/>
            <person name="Roesemann S."/>
            <person name="Alexander J.E."/>
            <person name="Rich S.A."/>
            <person name="Livny J."/>
            <person name="Vlamakis H."/>
            <person name="Clish C."/>
            <person name="Bullock K."/>
            <person name="Deik A."/>
            <person name="Scott J."/>
            <person name="Pierce K.A."/>
            <person name="Xavier R.J."/>
            <person name="Alm E.J."/>
        </authorList>
    </citation>
    <scope>NUCLEOTIDE SEQUENCE [LARGE SCALE GENOMIC DNA]</scope>
    <source>
        <strain evidence="1 4">BIOML-A3</strain>
    </source>
</reference>
<dbReference type="Proteomes" id="UP000487989">
    <property type="component" value="Unassembled WGS sequence"/>
</dbReference>
<proteinExistence type="predicted"/>
<comment type="caution">
    <text evidence="2">The sequence shown here is derived from an EMBL/GenBank/DDBJ whole genome shotgun (WGS) entry which is preliminary data.</text>
</comment>
<dbReference type="AlphaFoldDB" id="A0A414WGC2"/>
<accession>A0A414WGC2</accession>
<organism evidence="2 3">
    <name type="scientific">Bacteroides uniformis</name>
    <dbReference type="NCBI Taxonomy" id="820"/>
    <lineage>
        <taxon>Bacteria</taxon>
        <taxon>Pseudomonadati</taxon>
        <taxon>Bacteroidota</taxon>
        <taxon>Bacteroidia</taxon>
        <taxon>Bacteroidales</taxon>
        <taxon>Bacteroidaceae</taxon>
        <taxon>Bacteroides</taxon>
    </lineage>
</organism>
<dbReference type="Proteomes" id="UP000283766">
    <property type="component" value="Unassembled WGS sequence"/>
</dbReference>
<dbReference type="SUPFAM" id="SSF53756">
    <property type="entry name" value="UDP-Glycosyltransferase/glycogen phosphorylase"/>
    <property type="match status" value="1"/>
</dbReference>
<dbReference type="EMBL" id="WCTJ01000010">
    <property type="protein sequence ID" value="KAB4255702.1"/>
    <property type="molecule type" value="Genomic_DNA"/>
</dbReference>
<evidence type="ECO:0000313" key="4">
    <source>
        <dbReference type="Proteomes" id="UP000487989"/>
    </source>
</evidence>
<name>A0A414WGC2_BACUN</name>